<proteinExistence type="predicted"/>
<evidence type="ECO:0000256" key="2">
    <source>
        <dbReference type="ARBA" id="ARBA00022692"/>
    </source>
</evidence>
<gene>
    <name evidence="6" type="ORF">D7I44_10800</name>
</gene>
<evidence type="ECO:0000313" key="6">
    <source>
        <dbReference type="EMBL" id="AYG03976.1"/>
    </source>
</evidence>
<dbReference type="PANTHER" id="PTHR43077:SF5">
    <property type="entry name" value="PHAGE INFECTION PROTEIN"/>
    <property type="match status" value="1"/>
</dbReference>
<dbReference type="Gene3D" id="3.40.1710.10">
    <property type="entry name" value="abc type-2 transporter like domain"/>
    <property type="match status" value="1"/>
</dbReference>
<evidence type="ECO:0000313" key="7">
    <source>
        <dbReference type="Proteomes" id="UP000275069"/>
    </source>
</evidence>
<dbReference type="KEGG" id="gry:D7I44_10800"/>
<dbReference type="InterPro" id="IPR011049">
    <property type="entry name" value="Serralysin-like_metalloprot_C"/>
</dbReference>
<dbReference type="GO" id="GO:0016020">
    <property type="term" value="C:membrane"/>
    <property type="evidence" value="ECO:0007669"/>
    <property type="project" value="UniProtKB-SubCell"/>
</dbReference>
<feature type="transmembrane region" description="Helical" evidence="5">
    <location>
        <begin position="20"/>
        <end position="41"/>
    </location>
</feature>
<feature type="transmembrane region" description="Helical" evidence="5">
    <location>
        <begin position="427"/>
        <end position="453"/>
    </location>
</feature>
<evidence type="ECO:0000256" key="3">
    <source>
        <dbReference type="ARBA" id="ARBA00022989"/>
    </source>
</evidence>
<keyword evidence="7" id="KW-1185">Reference proteome</keyword>
<evidence type="ECO:0000256" key="4">
    <source>
        <dbReference type="ARBA" id="ARBA00023136"/>
    </source>
</evidence>
<sequence>MTFLTQFSERVASRRRLSIVSIVGIVLVPFVIAGVLVWALWNPQERLDRVQAAIVNNDQPVTLNGQTVPLGRELAAGLVGTAKPGSAAAGKNFSWVITDKADAASGLDSGRYTAVITIPKDFSAAATSTADAAKARKATLEVQTSQASKLLDETISQTVATTAASTLGSQLTAAYLDNVYVGFNTLGAKLGEASSGAQQLAAQGPQLASGAQQAAAGQAQLAAGQQQLANGLVPLASGASSVASGVGGLAGGAQQLAGGTQPLITGAQQLSTGLDQLSAQIAQLQQAAAAGLMTGPQLAAALGQLQGGVTQLGSGADQLGAGAAQLASGLSQTAAGAQQLAGGANSVASGLSQTSDAAQQLASGSQAAASGSAQLADGIGQYAEGTGTLADGLKTAAGSIPSYSDAERKALSTVVADPVVTKSGATLGFGALAAPIFGVLALWLGALACFMVLRPVTLTALGSPRSSPNVALRGMVLPAIIGAVQGVAVAGALQPLLQLDASGWLGLAGIGVLTGVAFAAVNQALVAVLGGTGRFVSMLVILLGLATGLVGTAPQFLSTLASFTPIGPAQHLVGAVVQGLAVSGGDVVALVLWLLGALAATTLAVARGRMVPASKLVRAAASAPQPA</sequence>
<accession>A0A387BSI0</accession>
<comment type="subcellular location">
    <subcellularLocation>
        <location evidence="1">Membrane</location>
        <topology evidence="1">Multi-pass membrane protein</topology>
    </subcellularLocation>
</comment>
<dbReference type="OrthoDB" id="9811483at2"/>
<dbReference type="InterPro" id="IPR023908">
    <property type="entry name" value="xxxLxxG_rpt"/>
</dbReference>
<keyword evidence="3 5" id="KW-1133">Transmembrane helix</keyword>
<keyword evidence="2 5" id="KW-0812">Transmembrane</keyword>
<reference evidence="6 7" key="1">
    <citation type="submission" date="2018-09" db="EMBL/GenBank/DDBJ databases">
        <title>Genome sequencing of strain 2DFW10M-5.</title>
        <authorList>
            <person name="Heo J."/>
            <person name="Kim S.-J."/>
            <person name="Kwon S.-W."/>
        </authorList>
    </citation>
    <scope>NUCLEOTIDE SEQUENCE [LARGE SCALE GENOMIC DNA]</scope>
    <source>
        <strain evidence="6 7">2DFW10M-5</strain>
    </source>
</reference>
<evidence type="ECO:0000256" key="1">
    <source>
        <dbReference type="ARBA" id="ARBA00004141"/>
    </source>
</evidence>
<feature type="transmembrane region" description="Helical" evidence="5">
    <location>
        <begin position="587"/>
        <end position="606"/>
    </location>
</feature>
<feature type="transmembrane region" description="Helical" evidence="5">
    <location>
        <begin position="474"/>
        <end position="497"/>
    </location>
</feature>
<dbReference type="Gene3D" id="1.10.287.950">
    <property type="entry name" value="Methyl-accepting chemotaxis protein"/>
    <property type="match status" value="1"/>
</dbReference>
<protein>
    <recommendedName>
        <fullName evidence="8">YhgE/Pip domain-containing protein</fullName>
    </recommendedName>
</protein>
<dbReference type="InterPro" id="IPR051328">
    <property type="entry name" value="T7SS_ABC-Transporter"/>
</dbReference>
<dbReference type="NCBIfam" id="TIGR03061">
    <property type="entry name" value="pip_yhgE_Nterm"/>
    <property type="match status" value="1"/>
</dbReference>
<dbReference type="PANTHER" id="PTHR43077">
    <property type="entry name" value="TRANSPORT PERMEASE YVFS-RELATED"/>
    <property type="match status" value="1"/>
</dbReference>
<dbReference type="RefSeq" id="WP_120789506.1">
    <property type="nucleotide sequence ID" value="NZ_CP032624.1"/>
</dbReference>
<dbReference type="NCBIfam" id="TIGR03057">
    <property type="entry name" value="xxxLxxG_by_4"/>
    <property type="match status" value="3"/>
</dbReference>
<feature type="transmembrane region" description="Helical" evidence="5">
    <location>
        <begin position="535"/>
        <end position="557"/>
    </location>
</feature>
<evidence type="ECO:0008006" key="8">
    <source>
        <dbReference type="Google" id="ProtNLM"/>
    </source>
</evidence>
<name>A0A387BSI0_9MICO</name>
<dbReference type="Proteomes" id="UP000275069">
    <property type="component" value="Chromosome"/>
</dbReference>
<feature type="transmembrane region" description="Helical" evidence="5">
    <location>
        <begin position="503"/>
        <end position="528"/>
    </location>
</feature>
<keyword evidence="4 5" id="KW-0472">Membrane</keyword>
<dbReference type="SUPFAM" id="SSF101967">
    <property type="entry name" value="Adhesin YadA, collagen-binding domain"/>
    <property type="match status" value="2"/>
</dbReference>
<dbReference type="InterPro" id="IPR017500">
    <property type="entry name" value="Phage_infect_YhgE_N"/>
</dbReference>
<evidence type="ECO:0000256" key="5">
    <source>
        <dbReference type="SAM" id="Phobius"/>
    </source>
</evidence>
<organism evidence="6 7">
    <name type="scientific">Gryllotalpicola protaetiae</name>
    <dbReference type="NCBI Taxonomy" id="2419771"/>
    <lineage>
        <taxon>Bacteria</taxon>
        <taxon>Bacillati</taxon>
        <taxon>Actinomycetota</taxon>
        <taxon>Actinomycetes</taxon>
        <taxon>Micrococcales</taxon>
        <taxon>Microbacteriaceae</taxon>
        <taxon>Gryllotalpicola</taxon>
    </lineage>
</organism>
<dbReference type="EMBL" id="CP032624">
    <property type="protein sequence ID" value="AYG03976.1"/>
    <property type="molecule type" value="Genomic_DNA"/>
</dbReference>
<dbReference type="AlphaFoldDB" id="A0A387BSI0"/>